<proteinExistence type="predicted"/>
<feature type="compositionally biased region" description="Low complexity" evidence="1">
    <location>
        <begin position="509"/>
        <end position="521"/>
    </location>
</feature>
<accession>A0A2Z7AUG0</accession>
<evidence type="ECO:0000313" key="3">
    <source>
        <dbReference type="Proteomes" id="UP000250235"/>
    </source>
</evidence>
<protein>
    <submittedName>
        <fullName evidence="2">Mucin-2-like</fullName>
    </submittedName>
</protein>
<evidence type="ECO:0000313" key="2">
    <source>
        <dbReference type="EMBL" id="KZV22852.1"/>
    </source>
</evidence>
<dbReference type="EMBL" id="KV014041">
    <property type="protein sequence ID" value="KZV22852.1"/>
    <property type="molecule type" value="Genomic_DNA"/>
</dbReference>
<organism evidence="2 3">
    <name type="scientific">Dorcoceras hygrometricum</name>
    <dbReference type="NCBI Taxonomy" id="472368"/>
    <lineage>
        <taxon>Eukaryota</taxon>
        <taxon>Viridiplantae</taxon>
        <taxon>Streptophyta</taxon>
        <taxon>Embryophyta</taxon>
        <taxon>Tracheophyta</taxon>
        <taxon>Spermatophyta</taxon>
        <taxon>Magnoliopsida</taxon>
        <taxon>eudicotyledons</taxon>
        <taxon>Gunneridae</taxon>
        <taxon>Pentapetalae</taxon>
        <taxon>asterids</taxon>
        <taxon>lamiids</taxon>
        <taxon>Lamiales</taxon>
        <taxon>Gesneriaceae</taxon>
        <taxon>Didymocarpoideae</taxon>
        <taxon>Trichosporeae</taxon>
        <taxon>Loxocarpinae</taxon>
        <taxon>Dorcoceras</taxon>
    </lineage>
</organism>
<name>A0A2Z7AUG0_9LAMI</name>
<feature type="region of interest" description="Disordered" evidence="1">
    <location>
        <begin position="63"/>
        <end position="84"/>
    </location>
</feature>
<keyword evidence="3" id="KW-1185">Reference proteome</keyword>
<dbReference type="Proteomes" id="UP000250235">
    <property type="component" value="Unassembled WGS sequence"/>
</dbReference>
<sequence length="586" mass="65454">MRRVAQEMKHRRAKESTYGLSPAVARYQQRFALALKIQQMTLCVDNQSQDPVPSYSESSRKLCVSSRHGIKSQESRRSGELQSRRKIPVAVFEDSEEAQSSSRYESEAKQLTIYESWMSTAERNSNGENDKTQSTLKMERINGRNRFVQIASIQGDKICTILGNRGTVDNQLREAFCVESIPVAIYTSRFGGYQSRNSHHIDFDAVFVMEDTNLVQMFKSLTATGLKNFLGCPAVFKEAALADFFANSSVREDGLVVSTVNGVTLEISEEVFAATFKLPVEGLEDLSEVPKNLVFDARSLFSISKEQQKEQVLPIEQPCTSTFLDTSVGTGAVLAQFYSMAKSTCWVRPLVLIDGVWTPIQGNDFLQSSLQYWGAAPFLIKTWGCVRVCTKIIRYSMFGCIRSVCREIVVYNLGVERIPDYLLSDFQKGVCTDTFVGFFSGSSVQIDSKIELRSSYGDTVYRSPSEILQEIDSFEENFKFDLGPVVSTNALEEKLYYVESPESPPPIPQRQESSSSSSDSQMNFDTTDIPLDDTAEAQTSLPAATVDLSPFLDYLKTSLSQCVDTAHSDILSRLRTVEQGLHNTLG</sequence>
<reference evidence="2 3" key="1">
    <citation type="journal article" date="2015" name="Proc. Natl. Acad. Sci. U.S.A.">
        <title>The resurrection genome of Boea hygrometrica: A blueprint for survival of dehydration.</title>
        <authorList>
            <person name="Xiao L."/>
            <person name="Yang G."/>
            <person name="Zhang L."/>
            <person name="Yang X."/>
            <person name="Zhao S."/>
            <person name="Ji Z."/>
            <person name="Zhou Q."/>
            <person name="Hu M."/>
            <person name="Wang Y."/>
            <person name="Chen M."/>
            <person name="Xu Y."/>
            <person name="Jin H."/>
            <person name="Xiao X."/>
            <person name="Hu G."/>
            <person name="Bao F."/>
            <person name="Hu Y."/>
            <person name="Wan P."/>
            <person name="Li L."/>
            <person name="Deng X."/>
            <person name="Kuang T."/>
            <person name="Xiang C."/>
            <person name="Zhu J.K."/>
            <person name="Oliver M.J."/>
            <person name="He Y."/>
        </authorList>
    </citation>
    <scope>NUCLEOTIDE SEQUENCE [LARGE SCALE GENOMIC DNA]</scope>
    <source>
        <strain evidence="3">cv. XS01</strain>
    </source>
</reference>
<feature type="compositionally biased region" description="Basic and acidic residues" evidence="1">
    <location>
        <begin position="71"/>
        <end position="83"/>
    </location>
</feature>
<dbReference type="AlphaFoldDB" id="A0A2Z7AUG0"/>
<evidence type="ECO:0000256" key="1">
    <source>
        <dbReference type="SAM" id="MobiDB-lite"/>
    </source>
</evidence>
<gene>
    <name evidence="2" type="ORF">F511_40457</name>
</gene>
<feature type="region of interest" description="Disordered" evidence="1">
    <location>
        <begin position="499"/>
        <end position="528"/>
    </location>
</feature>